<sequence>MESSLMPTIAIIVGFWSCEGLRRFKVRSSWFFQEICCRSFLDFFRF</sequence>
<gene>
    <name evidence="1" type="ordered locus">VIT_16s0098g00530</name>
</gene>
<name>E0CVG6_VITVI</name>
<keyword evidence="2" id="KW-1185">Reference proteome</keyword>
<protein>
    <submittedName>
        <fullName evidence="1">Uncharacterized protein</fullName>
    </submittedName>
</protein>
<dbReference type="AlphaFoldDB" id="E0CVG6"/>
<proteinExistence type="predicted"/>
<dbReference type="HOGENOM" id="CLU_3192403_0_0_1"/>
<accession>E0CVG6</accession>
<dbReference type="InParanoid" id="E0CVG6"/>
<dbReference type="Proteomes" id="UP000009183">
    <property type="component" value="Chromosome 16"/>
</dbReference>
<evidence type="ECO:0000313" key="1">
    <source>
        <dbReference type="EMBL" id="CBI23127.3"/>
    </source>
</evidence>
<dbReference type="PaxDb" id="29760-VIT_16s0098g00530.t01"/>
<organism evidence="1 2">
    <name type="scientific">Vitis vinifera</name>
    <name type="common">Grape</name>
    <dbReference type="NCBI Taxonomy" id="29760"/>
    <lineage>
        <taxon>Eukaryota</taxon>
        <taxon>Viridiplantae</taxon>
        <taxon>Streptophyta</taxon>
        <taxon>Embryophyta</taxon>
        <taxon>Tracheophyta</taxon>
        <taxon>Spermatophyta</taxon>
        <taxon>Magnoliopsida</taxon>
        <taxon>eudicotyledons</taxon>
        <taxon>Gunneridae</taxon>
        <taxon>Pentapetalae</taxon>
        <taxon>rosids</taxon>
        <taxon>Vitales</taxon>
        <taxon>Vitaceae</taxon>
        <taxon>Viteae</taxon>
        <taxon>Vitis</taxon>
    </lineage>
</organism>
<evidence type="ECO:0000313" key="2">
    <source>
        <dbReference type="Proteomes" id="UP000009183"/>
    </source>
</evidence>
<dbReference type="EMBL" id="FN595247">
    <property type="protein sequence ID" value="CBI23127.3"/>
    <property type="molecule type" value="Genomic_DNA"/>
</dbReference>
<reference evidence="2" key="1">
    <citation type="journal article" date="2007" name="Nature">
        <title>The grapevine genome sequence suggests ancestral hexaploidization in major angiosperm phyla.</title>
        <authorList>
            <consortium name="The French-Italian Public Consortium for Grapevine Genome Characterization."/>
            <person name="Jaillon O."/>
            <person name="Aury J.-M."/>
            <person name="Noel B."/>
            <person name="Policriti A."/>
            <person name="Clepet C."/>
            <person name="Casagrande A."/>
            <person name="Choisne N."/>
            <person name="Aubourg S."/>
            <person name="Vitulo N."/>
            <person name="Jubin C."/>
            <person name="Vezzi A."/>
            <person name="Legeai F."/>
            <person name="Hugueney P."/>
            <person name="Dasilva C."/>
            <person name="Horner D."/>
            <person name="Mica E."/>
            <person name="Jublot D."/>
            <person name="Poulain J."/>
            <person name="Bruyere C."/>
            <person name="Billault A."/>
            <person name="Segurens B."/>
            <person name="Gouyvenoux M."/>
            <person name="Ugarte E."/>
            <person name="Cattonaro F."/>
            <person name="Anthouard V."/>
            <person name="Vico V."/>
            <person name="Del Fabbro C."/>
            <person name="Alaux M."/>
            <person name="Di Gaspero G."/>
            <person name="Dumas V."/>
            <person name="Felice N."/>
            <person name="Paillard S."/>
            <person name="Juman I."/>
            <person name="Moroldo M."/>
            <person name="Scalabrin S."/>
            <person name="Canaguier A."/>
            <person name="Le Clainche I."/>
            <person name="Malacrida G."/>
            <person name="Durand E."/>
            <person name="Pesole G."/>
            <person name="Laucou V."/>
            <person name="Chatelet P."/>
            <person name="Merdinoglu D."/>
            <person name="Delledonne M."/>
            <person name="Pezzotti M."/>
            <person name="Lecharny A."/>
            <person name="Scarpelli C."/>
            <person name="Artiguenave F."/>
            <person name="Pe M.E."/>
            <person name="Valle G."/>
            <person name="Morgante M."/>
            <person name="Caboche M."/>
            <person name="Adam-Blondon A.-F."/>
            <person name="Weissenbach J."/>
            <person name="Quetier F."/>
            <person name="Wincker P."/>
        </authorList>
    </citation>
    <scope>NUCLEOTIDE SEQUENCE [LARGE SCALE GENOMIC DNA]</scope>
    <source>
        <strain evidence="2">cv. Pinot noir / PN40024</strain>
    </source>
</reference>